<gene>
    <name evidence="1" type="ORF">MPEBLZ_01175</name>
</gene>
<evidence type="ECO:0000313" key="1">
    <source>
        <dbReference type="EMBL" id="KPQ44244.1"/>
    </source>
</evidence>
<comment type="caution">
    <text evidence="1">The sequence shown here is derived from an EMBL/GenBank/DDBJ whole genome shotgun (WGS) entry which is preliminary data.</text>
</comment>
<feature type="non-terminal residue" evidence="1">
    <location>
        <position position="43"/>
    </location>
</feature>
<dbReference type="Proteomes" id="UP000050360">
    <property type="component" value="Unassembled WGS sequence"/>
</dbReference>
<name>A0A0P8AC13_9EURY</name>
<reference evidence="1 2" key="1">
    <citation type="submission" date="2015-09" db="EMBL/GenBank/DDBJ databases">
        <title>A metagenomics-based metabolic model of nitrate-dependent anaerobic oxidation of methane by Methanoperedens-like archaea.</title>
        <authorList>
            <person name="Arshad A."/>
            <person name="Speth D.R."/>
            <person name="De Graaf R.M."/>
            <person name="Op Den Camp H.J."/>
            <person name="Jetten M.S."/>
            <person name="Welte C.U."/>
        </authorList>
    </citation>
    <scope>NUCLEOTIDE SEQUENCE [LARGE SCALE GENOMIC DNA]</scope>
</reference>
<sequence>MDPNAVLGPVDPQLGGPLGVLSLLQCLKYGDRGIVPLRPAKLR</sequence>
<evidence type="ECO:0000313" key="2">
    <source>
        <dbReference type="Proteomes" id="UP000050360"/>
    </source>
</evidence>
<accession>A0A0P8AC13</accession>
<protein>
    <submittedName>
        <fullName evidence="1">Uncharacterized protein</fullName>
    </submittedName>
</protein>
<dbReference type="AlphaFoldDB" id="A0A0P8AC13"/>
<dbReference type="EMBL" id="LKCM01000101">
    <property type="protein sequence ID" value="KPQ44244.1"/>
    <property type="molecule type" value="Genomic_DNA"/>
</dbReference>
<organism evidence="1 2">
    <name type="scientific">Candidatus Methanoperedens nitratireducens</name>
    <dbReference type="NCBI Taxonomy" id="1392998"/>
    <lineage>
        <taxon>Archaea</taxon>
        <taxon>Methanobacteriati</taxon>
        <taxon>Methanobacteriota</taxon>
        <taxon>Stenosarchaea group</taxon>
        <taxon>Methanomicrobia</taxon>
        <taxon>Methanosarcinales</taxon>
        <taxon>ANME-2 cluster</taxon>
        <taxon>Candidatus Methanoperedentaceae</taxon>
        <taxon>Candidatus Methanoperedens</taxon>
    </lineage>
</organism>
<proteinExistence type="predicted"/>